<name>A0A316ANV7_9BACT</name>
<reference evidence="1 2" key="1">
    <citation type="submission" date="2018-03" db="EMBL/GenBank/DDBJ databases">
        <title>Genomic Encyclopedia of Archaeal and Bacterial Type Strains, Phase II (KMG-II): from individual species to whole genera.</title>
        <authorList>
            <person name="Goeker M."/>
        </authorList>
    </citation>
    <scope>NUCLEOTIDE SEQUENCE [LARGE SCALE GENOMIC DNA]</scope>
    <source>
        <strain evidence="1 2">DSM 100346</strain>
    </source>
</reference>
<dbReference type="EMBL" id="QGDT01000002">
    <property type="protein sequence ID" value="PWJ59171.1"/>
    <property type="molecule type" value="Genomic_DNA"/>
</dbReference>
<keyword evidence="2" id="KW-1185">Reference proteome</keyword>
<dbReference type="Proteomes" id="UP000245880">
    <property type="component" value="Unassembled WGS sequence"/>
</dbReference>
<dbReference type="AlphaFoldDB" id="A0A316ANV7"/>
<proteinExistence type="predicted"/>
<protein>
    <submittedName>
        <fullName evidence="1">Uncharacterized protein</fullName>
    </submittedName>
</protein>
<accession>A0A316ANV7</accession>
<evidence type="ECO:0000313" key="2">
    <source>
        <dbReference type="Proteomes" id="UP000245880"/>
    </source>
</evidence>
<comment type="caution">
    <text evidence="1">The sequence shown here is derived from an EMBL/GenBank/DDBJ whole genome shotgun (WGS) entry which is preliminary data.</text>
</comment>
<evidence type="ECO:0000313" key="1">
    <source>
        <dbReference type="EMBL" id="PWJ59171.1"/>
    </source>
</evidence>
<gene>
    <name evidence="1" type="ORF">CLV98_1023</name>
</gene>
<sequence length="155" mass="18376">MGQQEKFVLEVAKIWRMHKKQELRFLAMMRLEVAPALRKLCACGHISSVLCQKEIEFLYDSARNCFDDGDLRSIYVQETNALKYSDIKYGLQQIYGTQQELLRYYNEYIEENILNEDSHRICQDHYVQLLKLDASIKKELRSFDLQIRQAYLVVA</sequence>
<organism evidence="1 2">
    <name type="scientific">Dyadobacter jejuensis</name>
    <dbReference type="NCBI Taxonomy" id="1082580"/>
    <lineage>
        <taxon>Bacteria</taxon>
        <taxon>Pseudomonadati</taxon>
        <taxon>Bacteroidota</taxon>
        <taxon>Cytophagia</taxon>
        <taxon>Cytophagales</taxon>
        <taxon>Spirosomataceae</taxon>
        <taxon>Dyadobacter</taxon>
    </lineage>
</organism>